<evidence type="ECO:0000256" key="4">
    <source>
        <dbReference type="ARBA" id="ARBA00022452"/>
    </source>
</evidence>
<dbReference type="GO" id="GO:0009279">
    <property type="term" value="C:cell outer membrane"/>
    <property type="evidence" value="ECO:0007669"/>
    <property type="project" value="UniProtKB-SubCell"/>
</dbReference>
<evidence type="ECO:0000256" key="7">
    <source>
        <dbReference type="ARBA" id="ARBA00023237"/>
    </source>
</evidence>
<evidence type="ECO:0000313" key="10">
    <source>
        <dbReference type="Proteomes" id="UP000253383"/>
    </source>
</evidence>
<dbReference type="RefSeq" id="WP_114409930.1">
    <property type="nucleotide sequence ID" value="NZ_QOWE01000036.1"/>
</dbReference>
<feature type="chain" id="PRO_5017074790" evidence="8">
    <location>
        <begin position="33"/>
        <end position="505"/>
    </location>
</feature>
<evidence type="ECO:0000313" key="9">
    <source>
        <dbReference type="EMBL" id="RCR65760.1"/>
    </source>
</evidence>
<organism evidence="9 10">
    <name type="scientific">Larkinella punicea</name>
    <dbReference type="NCBI Taxonomy" id="2315727"/>
    <lineage>
        <taxon>Bacteria</taxon>
        <taxon>Pseudomonadati</taxon>
        <taxon>Bacteroidota</taxon>
        <taxon>Cytophagia</taxon>
        <taxon>Cytophagales</taxon>
        <taxon>Spirosomataceae</taxon>
        <taxon>Larkinella</taxon>
    </lineage>
</organism>
<dbReference type="GO" id="GO:0015562">
    <property type="term" value="F:efflux transmembrane transporter activity"/>
    <property type="evidence" value="ECO:0007669"/>
    <property type="project" value="InterPro"/>
</dbReference>
<name>A0A368JDK1_9BACT</name>
<evidence type="ECO:0000256" key="2">
    <source>
        <dbReference type="ARBA" id="ARBA00007613"/>
    </source>
</evidence>
<keyword evidence="5" id="KW-0812">Transmembrane</keyword>
<evidence type="ECO:0000256" key="8">
    <source>
        <dbReference type="SAM" id="SignalP"/>
    </source>
</evidence>
<dbReference type="GO" id="GO:1990281">
    <property type="term" value="C:efflux pump complex"/>
    <property type="evidence" value="ECO:0007669"/>
    <property type="project" value="TreeGrafter"/>
</dbReference>
<reference evidence="9 10" key="1">
    <citation type="submission" date="2018-07" db="EMBL/GenBank/DDBJ databases">
        <title>Genome analysis of Larkinella rosea.</title>
        <authorList>
            <person name="Zhou Z."/>
            <person name="Wang G."/>
        </authorList>
    </citation>
    <scope>NUCLEOTIDE SEQUENCE [LARGE SCALE GENOMIC DNA]</scope>
    <source>
        <strain evidence="10">zzj9</strain>
    </source>
</reference>
<feature type="signal peptide" evidence="8">
    <location>
        <begin position="1"/>
        <end position="32"/>
    </location>
</feature>
<dbReference type="InterPro" id="IPR051906">
    <property type="entry name" value="TolC-like"/>
</dbReference>
<dbReference type="EMBL" id="QOWE01000036">
    <property type="protein sequence ID" value="RCR65760.1"/>
    <property type="molecule type" value="Genomic_DNA"/>
</dbReference>
<comment type="caution">
    <text evidence="9">The sequence shown here is derived from an EMBL/GenBank/DDBJ whole genome shotgun (WGS) entry which is preliminary data.</text>
</comment>
<dbReference type="OrthoDB" id="9811587at2"/>
<evidence type="ECO:0000256" key="5">
    <source>
        <dbReference type="ARBA" id="ARBA00022692"/>
    </source>
</evidence>
<dbReference type="AlphaFoldDB" id="A0A368JDK1"/>
<dbReference type="Proteomes" id="UP000253383">
    <property type="component" value="Unassembled WGS sequence"/>
</dbReference>
<dbReference type="GO" id="GO:0015288">
    <property type="term" value="F:porin activity"/>
    <property type="evidence" value="ECO:0007669"/>
    <property type="project" value="TreeGrafter"/>
</dbReference>
<keyword evidence="10" id="KW-1185">Reference proteome</keyword>
<evidence type="ECO:0000256" key="6">
    <source>
        <dbReference type="ARBA" id="ARBA00023136"/>
    </source>
</evidence>
<dbReference type="SUPFAM" id="SSF56954">
    <property type="entry name" value="Outer membrane efflux proteins (OEP)"/>
    <property type="match status" value="1"/>
</dbReference>
<dbReference type="PANTHER" id="PTHR30026:SF20">
    <property type="entry name" value="OUTER MEMBRANE PROTEIN TOLC"/>
    <property type="match status" value="1"/>
</dbReference>
<keyword evidence="8" id="KW-0732">Signal</keyword>
<comment type="similarity">
    <text evidence="2">Belongs to the outer membrane factor (OMF) (TC 1.B.17) family.</text>
</comment>
<comment type="subcellular location">
    <subcellularLocation>
        <location evidence="1">Cell outer membrane</location>
    </subcellularLocation>
</comment>
<protein>
    <submittedName>
        <fullName evidence="9">TolC family protein</fullName>
    </submittedName>
</protein>
<evidence type="ECO:0000256" key="1">
    <source>
        <dbReference type="ARBA" id="ARBA00004442"/>
    </source>
</evidence>
<keyword evidence="6" id="KW-0472">Membrane</keyword>
<dbReference type="InterPro" id="IPR003423">
    <property type="entry name" value="OMP_efflux"/>
</dbReference>
<keyword evidence="3" id="KW-0813">Transport</keyword>
<keyword evidence="7" id="KW-0998">Cell outer membrane</keyword>
<dbReference type="Gene3D" id="1.20.1600.10">
    <property type="entry name" value="Outer membrane efflux proteins (OEP)"/>
    <property type="match status" value="1"/>
</dbReference>
<keyword evidence="4" id="KW-1134">Transmembrane beta strand</keyword>
<evidence type="ECO:0000256" key="3">
    <source>
        <dbReference type="ARBA" id="ARBA00022448"/>
    </source>
</evidence>
<dbReference type="PANTHER" id="PTHR30026">
    <property type="entry name" value="OUTER MEMBRANE PROTEIN TOLC"/>
    <property type="match status" value="1"/>
</dbReference>
<sequence length="505" mass="55566">MKRFTINNGPAIRFRTTILASLLGLIVNATNAQTTVQASQTAPVSQRYSLRQCIDIALQNNLQIKQGQLDVQGSSLQLRQARLNLLPSVNGFANQSFSSGRNINPGTNEFVTSSVRSNNYQLQGQVTLFNGFALQNAIKQNDLFLQSTQQNLKATQNNVSILVVQNYLNVLTYQEQLDIARRQVETSRGQLDRTTKLVNAGTLAEAQLYDLRAQVANDELAVVNAQNNLDLAKLALLQAMNVPAGSNGLPAPSTLEVEKYQLDDPTLEPYSATAQAVYETALQFMPDVKAAELRVRSDAAGVAVARAGLYPTLTLSGSLNTLYSNVGLPKRTFLGQVEVRTPITLSNGTTLEVITLQDDYNVGKYTYGEQLSNNLNRGASLNLNIPIFGRFVARNRITSATITQKTSEIAVDNTKLTLRQNIETAYTNMLAGANRYRATQIQVESLEKAFQAAESRFNAGALNSVDYNIAKNNLDTARANLVQAKFDYVFRTKILDFYQNKPLSF</sequence>
<dbReference type="Pfam" id="PF02321">
    <property type="entry name" value="OEP"/>
    <property type="match status" value="2"/>
</dbReference>
<proteinExistence type="inferred from homology"/>
<gene>
    <name evidence="9" type="ORF">DUE52_30510</name>
</gene>
<accession>A0A368JDK1</accession>